<dbReference type="PANTHER" id="PTHR34766">
    <property type="entry name" value="UPF0449 PROTEIN C19ORF25"/>
    <property type="match status" value="1"/>
</dbReference>
<dbReference type="Pfam" id="PF15136">
    <property type="entry name" value="UPF0449"/>
    <property type="match status" value="1"/>
</dbReference>
<comment type="similarity">
    <text evidence="1">Belongs to the UPF0449 family.</text>
</comment>
<dbReference type="AlphaFoldDB" id="A0A8C9FIM8"/>
<accession>A0A8C9FIM8</accession>
<feature type="region of interest" description="Disordered" evidence="2">
    <location>
        <begin position="29"/>
        <end position="59"/>
    </location>
</feature>
<reference evidence="3" key="1">
    <citation type="submission" date="2025-08" db="UniProtKB">
        <authorList>
            <consortium name="Ensembl"/>
        </authorList>
    </citation>
    <scope>IDENTIFICATION</scope>
</reference>
<dbReference type="PANTHER" id="PTHR34766:SF1">
    <property type="entry name" value="UPF0449 PROTEIN C19ORF25"/>
    <property type="match status" value="1"/>
</dbReference>
<sequence length="115" mass="11987">MSSKAKRVLPTRPEPPTVEQLLADVRGAPPADPVLLLPAEPPRGSARPGGLTGSPPTPGCLRVLPAPPAQCCVFKAAAAARPSSPPRGCGSSSAPRQHHVHTAWLRLRLLHLVLP</sequence>
<reference evidence="3" key="2">
    <citation type="submission" date="2025-09" db="UniProtKB">
        <authorList>
            <consortium name="Ensembl"/>
        </authorList>
    </citation>
    <scope>IDENTIFICATION</scope>
</reference>
<evidence type="ECO:0000256" key="1">
    <source>
        <dbReference type="ARBA" id="ARBA00006137"/>
    </source>
</evidence>
<protein>
    <submittedName>
        <fullName evidence="3">Uncharacterized protein</fullName>
    </submittedName>
</protein>
<dbReference type="Ensembl" id="ENSPSTT00000015487.1">
    <property type="protein sequence ID" value="ENSPSTP00000014759.1"/>
    <property type="gene ID" value="ENSPSTG00000010454.1"/>
</dbReference>
<keyword evidence="4" id="KW-1185">Reference proteome</keyword>
<dbReference type="InterPro" id="IPR028227">
    <property type="entry name" value="UPF0449"/>
</dbReference>
<name>A0A8C9FIM8_PAVCR</name>
<proteinExistence type="inferred from homology"/>
<evidence type="ECO:0000313" key="4">
    <source>
        <dbReference type="Proteomes" id="UP000694428"/>
    </source>
</evidence>
<organism evidence="3 4">
    <name type="scientific">Pavo cristatus</name>
    <name type="common">Indian peafowl</name>
    <name type="synonym">Blue peafowl</name>
    <dbReference type="NCBI Taxonomy" id="9049"/>
    <lineage>
        <taxon>Eukaryota</taxon>
        <taxon>Metazoa</taxon>
        <taxon>Chordata</taxon>
        <taxon>Craniata</taxon>
        <taxon>Vertebrata</taxon>
        <taxon>Euteleostomi</taxon>
        <taxon>Archelosauria</taxon>
        <taxon>Archosauria</taxon>
        <taxon>Dinosauria</taxon>
        <taxon>Saurischia</taxon>
        <taxon>Theropoda</taxon>
        <taxon>Coelurosauria</taxon>
        <taxon>Aves</taxon>
        <taxon>Neognathae</taxon>
        <taxon>Galloanserae</taxon>
        <taxon>Galliformes</taxon>
        <taxon>Phasianidae</taxon>
        <taxon>Phasianinae</taxon>
        <taxon>Pavo</taxon>
    </lineage>
</organism>
<evidence type="ECO:0000313" key="3">
    <source>
        <dbReference type="Ensembl" id="ENSPSTP00000014759.1"/>
    </source>
</evidence>
<evidence type="ECO:0000256" key="2">
    <source>
        <dbReference type="SAM" id="MobiDB-lite"/>
    </source>
</evidence>
<dbReference type="Proteomes" id="UP000694428">
    <property type="component" value="Unplaced"/>
</dbReference>